<feature type="domain" description="N-acetyltransferase" evidence="4">
    <location>
        <begin position="7"/>
        <end position="149"/>
    </location>
</feature>
<dbReference type="GO" id="GO:0016747">
    <property type="term" value="F:acyltransferase activity, transferring groups other than amino-acyl groups"/>
    <property type="evidence" value="ECO:0007669"/>
    <property type="project" value="UniProtKB-UniRule"/>
</dbReference>
<evidence type="ECO:0000313" key="6">
    <source>
        <dbReference type="EMBL" id="MDB0580355.1"/>
    </source>
</evidence>
<evidence type="ECO:0000259" key="4">
    <source>
        <dbReference type="PROSITE" id="PS51186"/>
    </source>
</evidence>
<keyword evidence="2 3" id="KW-0012">Acyltransferase</keyword>
<evidence type="ECO:0000313" key="10">
    <source>
        <dbReference type="Proteomes" id="UP000216682"/>
    </source>
</evidence>
<evidence type="ECO:0000256" key="3">
    <source>
        <dbReference type="HAMAP-Rule" id="MF_00824"/>
    </source>
</evidence>
<evidence type="ECO:0000313" key="5">
    <source>
        <dbReference type="EMBL" id="KIH71117.1"/>
    </source>
</evidence>
<proteinExistence type="inferred from homology"/>
<protein>
    <recommendedName>
        <fullName evidence="3">Uncharacterized N-acetyltransferase CFN03_03990</fullName>
        <ecNumber evidence="3">2.3.1.-</ecNumber>
    </recommendedName>
</protein>
<dbReference type="Gene3D" id="3.40.630.30">
    <property type="match status" value="1"/>
</dbReference>
<dbReference type="EMBL" id="JABEVU030000001">
    <property type="protein sequence ID" value="MDB0580355.1"/>
    <property type="molecule type" value="Genomic_DNA"/>
</dbReference>
<reference evidence="5 9" key="1">
    <citation type="submission" date="2015-01" db="EMBL/GenBank/DDBJ databases">
        <title>Genome sequences of high lactate-tolerant strain Salinicoccus roseus W12 with industrial interest.</title>
        <authorList>
            <person name="Wang H."/>
            <person name="Yu B."/>
        </authorList>
    </citation>
    <scope>NUCLEOTIDE SEQUENCE [LARGE SCALE GENOMIC DNA]</scope>
    <source>
        <strain evidence="5 9">W12</strain>
    </source>
</reference>
<comment type="caution">
    <text evidence="5">The sequence shown here is derived from an EMBL/GenBank/DDBJ whole genome shotgun (WGS) entry which is preliminary data.</text>
</comment>
<evidence type="ECO:0000313" key="9">
    <source>
        <dbReference type="Proteomes" id="UP000031546"/>
    </source>
</evidence>
<dbReference type="InterPro" id="IPR017274">
    <property type="entry name" value="YlbP"/>
</dbReference>
<organism evidence="5 9">
    <name type="scientific">Salinicoccus roseus</name>
    <dbReference type="NCBI Taxonomy" id="45670"/>
    <lineage>
        <taxon>Bacteria</taxon>
        <taxon>Bacillati</taxon>
        <taxon>Bacillota</taxon>
        <taxon>Bacilli</taxon>
        <taxon>Bacillales</taxon>
        <taxon>Staphylococcaceae</taxon>
        <taxon>Salinicoccus</taxon>
    </lineage>
</organism>
<gene>
    <name evidence="8" type="ORF">CFN03_03990</name>
    <name evidence="6" type="ORF">F7P68_0007410</name>
    <name evidence="7" type="ORF">F7P68_0013310</name>
    <name evidence="5" type="ORF">SN16_06065</name>
</gene>
<dbReference type="EMBL" id="JABEVU030000006">
    <property type="protein sequence ID" value="MDB0581500.1"/>
    <property type="molecule type" value="Genomic_DNA"/>
</dbReference>
<dbReference type="Proteomes" id="UP000527860">
    <property type="component" value="Unassembled WGS sequence"/>
</dbReference>
<keyword evidence="11" id="KW-1185">Reference proteome</keyword>
<accession>A0A0C2E715</accession>
<dbReference type="PIRSF" id="PIRSF037732">
    <property type="entry name" value="YlbP_prd"/>
    <property type="match status" value="1"/>
</dbReference>
<sequence length="154" mass="18063">MSEVKHLAINYKTAEDFKKFREYGAQELQMTKELEGNVIDANMDSPFYGIYVGDALAARMCLYRREDEHAPIFDPPHDYMVIWKLEVLEKYRGRGFGSKLIDYAKSYGIPIKAISRQNSRGFFEIHGFEPLKYDIERDMSEDPLIWYPEGYVLN</sequence>
<evidence type="ECO:0000256" key="2">
    <source>
        <dbReference type="ARBA" id="ARBA00023315"/>
    </source>
</evidence>
<dbReference type="InterPro" id="IPR000182">
    <property type="entry name" value="GNAT_dom"/>
</dbReference>
<dbReference type="CDD" id="cd04301">
    <property type="entry name" value="NAT_SF"/>
    <property type="match status" value="1"/>
</dbReference>
<evidence type="ECO:0000313" key="8">
    <source>
        <dbReference type="EMBL" id="OZT78449.1"/>
    </source>
</evidence>
<evidence type="ECO:0000313" key="11">
    <source>
        <dbReference type="Proteomes" id="UP000527860"/>
    </source>
</evidence>
<evidence type="ECO:0000256" key="1">
    <source>
        <dbReference type="ARBA" id="ARBA00022679"/>
    </source>
</evidence>
<dbReference type="EMBL" id="JXII01000004">
    <property type="protein sequence ID" value="KIH71117.1"/>
    <property type="molecule type" value="Genomic_DNA"/>
</dbReference>
<dbReference type="STRING" id="45670.SN16_06065"/>
<dbReference type="Proteomes" id="UP000216682">
    <property type="component" value="Unassembled WGS sequence"/>
</dbReference>
<dbReference type="InterPro" id="IPR016181">
    <property type="entry name" value="Acyl_CoA_acyltransferase"/>
</dbReference>
<dbReference type="Pfam" id="PF00583">
    <property type="entry name" value="Acetyltransf_1"/>
    <property type="match status" value="1"/>
</dbReference>
<dbReference type="GeneID" id="77845117"/>
<evidence type="ECO:0000313" key="7">
    <source>
        <dbReference type="EMBL" id="MDB0581500.1"/>
    </source>
</evidence>
<dbReference type="Proteomes" id="UP000031546">
    <property type="component" value="Unassembled WGS sequence"/>
</dbReference>
<name>A0A0C2E715_9STAP</name>
<dbReference type="PROSITE" id="PS51186">
    <property type="entry name" value="GNAT"/>
    <property type="match status" value="1"/>
</dbReference>
<dbReference type="AlphaFoldDB" id="A0A0C2E715"/>
<reference evidence="8 10" key="2">
    <citation type="submission" date="2017-07" db="EMBL/GenBank/DDBJ databases">
        <title>Shotgun whole genome sequences of three halophilic bacterial isolates.</title>
        <authorList>
            <person name="Pozzo T."/>
            <person name="Higdon S.M."/>
            <person name="Quillaguaman J."/>
        </authorList>
    </citation>
    <scope>NUCLEOTIDE SEQUENCE [LARGE SCALE GENOMIC DNA]</scope>
    <source>
        <strain evidence="8 10">BU-1</strain>
    </source>
</reference>
<dbReference type="OrthoDB" id="2242710at2"/>
<dbReference type="HAMAP" id="MF_00824">
    <property type="entry name" value="Acetyltransf_YlbP"/>
    <property type="match status" value="1"/>
</dbReference>
<reference evidence="6" key="3">
    <citation type="submission" date="2020-04" db="EMBL/GenBank/DDBJ databases">
        <authorList>
            <person name="Tanveer F."/>
            <person name="Xie Y."/>
            <person name="Shinwari Z.K."/>
        </authorList>
    </citation>
    <scope>NUCLEOTIDE SEQUENCE</scope>
    <source>
        <strain evidence="6">MOSEL-ME25</strain>
    </source>
</reference>
<dbReference type="EMBL" id="NPEZ01000001">
    <property type="protein sequence ID" value="OZT78449.1"/>
    <property type="molecule type" value="Genomic_DNA"/>
</dbReference>
<reference evidence="6" key="4">
    <citation type="submission" date="2022-12" db="EMBL/GenBank/DDBJ databases">
        <title>Genome analysis and biological profiling of marine Salinicoccus roseus MOSEL-ME25.</title>
        <authorList>
            <person name="Mirza F.T."/>
            <person name="Xie Y."/>
            <person name="Shinwari Z.K."/>
        </authorList>
    </citation>
    <scope>NUCLEOTIDE SEQUENCE</scope>
    <source>
        <strain evidence="6">MOSEL-ME25</strain>
    </source>
</reference>
<dbReference type="EC" id="2.3.1.-" evidence="3"/>
<dbReference type="RefSeq" id="WP_040105714.1">
    <property type="nucleotide sequence ID" value="NZ_BMCA01000001.1"/>
</dbReference>
<dbReference type="NCBIfam" id="NF010241">
    <property type="entry name" value="PRK13688.1"/>
    <property type="match status" value="1"/>
</dbReference>
<dbReference type="SUPFAM" id="SSF55729">
    <property type="entry name" value="Acyl-CoA N-acyltransferases (Nat)"/>
    <property type="match status" value="1"/>
</dbReference>
<keyword evidence="1 3" id="KW-0808">Transferase</keyword>